<dbReference type="OrthoDB" id="2971563at2"/>
<dbReference type="InterPro" id="IPR036866">
    <property type="entry name" value="RibonucZ/Hydroxyglut_hydro"/>
</dbReference>
<dbReference type="InterPro" id="IPR001279">
    <property type="entry name" value="Metallo-B-lactamas"/>
</dbReference>
<dbReference type="InterPro" id="IPR036388">
    <property type="entry name" value="WH-like_DNA-bd_sf"/>
</dbReference>
<gene>
    <name evidence="2" type="ORF">MINT15_07970</name>
</gene>
<dbReference type="RefSeq" id="WP_012796354.1">
    <property type="nucleotide sequence ID" value="NZ_CALJZO010000070.1"/>
</dbReference>
<dbReference type="EMBL" id="JRZE01000002">
    <property type="protein sequence ID" value="KHF45580.1"/>
    <property type="molecule type" value="Genomic_DNA"/>
</dbReference>
<dbReference type="PANTHER" id="PTHR23131">
    <property type="entry name" value="ENDORIBONUCLEASE LACTB2"/>
    <property type="match status" value="1"/>
</dbReference>
<protein>
    <submittedName>
        <fullName evidence="2">Beta-lactamase</fullName>
    </submittedName>
</protein>
<dbReference type="SUPFAM" id="SSF56281">
    <property type="entry name" value="Metallo-hydrolase/oxidoreductase"/>
    <property type="match status" value="1"/>
</dbReference>
<evidence type="ECO:0000259" key="1">
    <source>
        <dbReference type="SMART" id="SM00849"/>
    </source>
</evidence>
<dbReference type="PANTHER" id="PTHR23131:SF4">
    <property type="entry name" value="METALLO-BETA-LACTAMASE SUPERFAMILY POTEIN"/>
    <property type="match status" value="1"/>
</dbReference>
<comment type="caution">
    <text evidence="2">The sequence shown here is derived from an EMBL/GenBank/DDBJ whole genome shotgun (WGS) entry which is preliminary data.</text>
</comment>
<proteinExistence type="predicted"/>
<dbReference type="Pfam" id="PF00753">
    <property type="entry name" value="Lactamase_B"/>
    <property type="match status" value="1"/>
</dbReference>
<sequence>MRPLEDGVRPWTEPGVYHVAPGVYRIPLPMPNDGLKAVNVYALTDGDSLVLIDSGWAIPDARDQLEAALSGIGAGLGDIREFLITHVHQDHYTLAVTVRREYGTPIALGRQERATLTAVAEPDRPPLADQLPLLLRAGGRPVLEALTKAFGTTPPDRSKQLWEEPDEWLTSGRRTVLDGRRLDVVHTPGHTAGHVVFAVPDADLLFTGDHVLPHITPSVGLHAAPVELPLRDFLDSLRLVRSMPDARMLPAHGPVSPSVHARVDELLRHHDRRLDEITAIVTDGAHTAYEVALRLTWTRRARTLTELDPFNQALAVLEVAAHLDLLVARETLTATDTEGLRHYAGA</sequence>
<feature type="domain" description="Metallo-beta-lactamase" evidence="1">
    <location>
        <begin position="37"/>
        <end position="252"/>
    </location>
</feature>
<organism evidence="2 3">
    <name type="scientific">Saccharomonospora viridis</name>
    <dbReference type="NCBI Taxonomy" id="1852"/>
    <lineage>
        <taxon>Bacteria</taxon>
        <taxon>Bacillati</taxon>
        <taxon>Actinomycetota</taxon>
        <taxon>Actinomycetes</taxon>
        <taxon>Pseudonocardiales</taxon>
        <taxon>Pseudonocardiaceae</taxon>
        <taxon>Saccharomonospora</taxon>
    </lineage>
</organism>
<dbReference type="SMART" id="SM00849">
    <property type="entry name" value="Lactamase_B"/>
    <property type="match status" value="1"/>
</dbReference>
<evidence type="ECO:0000313" key="3">
    <source>
        <dbReference type="Proteomes" id="UP000030848"/>
    </source>
</evidence>
<reference evidence="2 3" key="1">
    <citation type="submission" date="2014-10" db="EMBL/GenBank/DDBJ databases">
        <title>Genome sequence of Micropolyspora internatus JCM3315.</title>
        <authorList>
            <person name="Shin S.-K."/>
            <person name="Yi H."/>
        </authorList>
    </citation>
    <scope>NUCLEOTIDE SEQUENCE [LARGE SCALE GENOMIC DNA]</scope>
    <source>
        <strain evidence="2 3">JCM 3315</strain>
    </source>
</reference>
<dbReference type="Gene3D" id="1.10.10.10">
    <property type="entry name" value="Winged helix-like DNA-binding domain superfamily/Winged helix DNA-binding domain"/>
    <property type="match status" value="1"/>
</dbReference>
<dbReference type="Proteomes" id="UP000030848">
    <property type="component" value="Unassembled WGS sequence"/>
</dbReference>
<dbReference type="InterPro" id="IPR050662">
    <property type="entry name" value="Sec-metab_biosynth-thioest"/>
</dbReference>
<dbReference type="OMA" id="AFAHLDH"/>
<dbReference type="AlphaFoldDB" id="A0A837DDQ6"/>
<dbReference type="Gene3D" id="3.60.15.10">
    <property type="entry name" value="Ribonuclease Z/Hydroxyacylglutathione hydrolase-like"/>
    <property type="match status" value="1"/>
</dbReference>
<accession>A0A837DDQ6</accession>
<evidence type="ECO:0000313" key="2">
    <source>
        <dbReference type="EMBL" id="KHF45580.1"/>
    </source>
</evidence>
<name>A0A837DDQ6_9PSEU</name>